<feature type="chain" id="PRO_5012454463" evidence="1">
    <location>
        <begin position="30"/>
        <end position="484"/>
    </location>
</feature>
<dbReference type="InterPro" id="IPR005151">
    <property type="entry name" value="Tail-specific_protease"/>
</dbReference>
<dbReference type="InterPro" id="IPR029045">
    <property type="entry name" value="ClpP/crotonase-like_dom_sf"/>
</dbReference>
<dbReference type="GO" id="GO:0030288">
    <property type="term" value="C:outer membrane-bounded periplasmic space"/>
    <property type="evidence" value="ECO:0007669"/>
    <property type="project" value="TreeGrafter"/>
</dbReference>
<dbReference type="AlphaFoldDB" id="A0A1M4VD09"/>
<proteinExistence type="predicted"/>
<dbReference type="Proteomes" id="UP000184287">
    <property type="component" value="Unassembled WGS sequence"/>
</dbReference>
<dbReference type="PANTHER" id="PTHR32060:SF30">
    <property type="entry name" value="CARBOXY-TERMINAL PROCESSING PROTEASE CTPA"/>
    <property type="match status" value="1"/>
</dbReference>
<reference evidence="4" key="1">
    <citation type="submission" date="2016-11" db="EMBL/GenBank/DDBJ databases">
        <authorList>
            <person name="Varghese N."/>
            <person name="Submissions S."/>
        </authorList>
    </citation>
    <scope>NUCLEOTIDE SEQUENCE [LARGE SCALE GENOMIC DNA]</scope>
    <source>
        <strain evidence="4">DSM 16990</strain>
    </source>
</reference>
<sequence length="484" mass="53976">MTTGKFLSRYIRTAILLCSILLNPAFLMAQKKCDCEGNFKWVKETFEKNDAGFGYALQQKGADAYQKLNNTILVRIKKANTKEECAAVMRDWLQFFRNAHHGIAPLQDATVTAAAKNTITWETLPLTEEEVKKQIPSGGPASFEGIWSTGAYRLAIVKKDNNYKGMVLASTNMNWTPGKVKLRISADSSGVFYMGDYSPATFNKALAHGKNTLQLGRIFLKREYPVLQDDAGVQLYAKEMTSTGPFLQQISAKTILLRIPTFIDSQKGLIDSILKANDQLLKRTENLVIDIRDNGGGSDVSYYEIIPLLYTNPIRSVNVEFLSTPLNNSRMERYLAKFVGSEAEKDQIRNMIKKLNENPGKFVNLNGGKVVSEGKLDTIFPFPKNVGIIINQANGSTAEEFLMAAKQSKKVKLFGVTTAGVLDISNMYVVNSPDGQFELSYSLSRSLRIPDLTIDGKGIMPDYYIDRSISPEKWLDHVIGILEQ</sequence>
<dbReference type="Pfam" id="PF03572">
    <property type="entry name" value="Peptidase_S41"/>
    <property type="match status" value="1"/>
</dbReference>
<evidence type="ECO:0000259" key="2">
    <source>
        <dbReference type="Pfam" id="PF03572"/>
    </source>
</evidence>
<organism evidence="3 4">
    <name type="scientific">Pedobacter caeni</name>
    <dbReference type="NCBI Taxonomy" id="288992"/>
    <lineage>
        <taxon>Bacteria</taxon>
        <taxon>Pseudomonadati</taxon>
        <taxon>Bacteroidota</taxon>
        <taxon>Sphingobacteriia</taxon>
        <taxon>Sphingobacteriales</taxon>
        <taxon>Sphingobacteriaceae</taxon>
        <taxon>Pedobacter</taxon>
    </lineage>
</organism>
<dbReference type="SUPFAM" id="SSF52096">
    <property type="entry name" value="ClpP/crotonase"/>
    <property type="match status" value="1"/>
</dbReference>
<evidence type="ECO:0000313" key="3">
    <source>
        <dbReference type="EMBL" id="SHE66836.1"/>
    </source>
</evidence>
<accession>A0A1M4VD09</accession>
<dbReference type="STRING" id="288992.SAMN04488522_101867"/>
<evidence type="ECO:0000313" key="4">
    <source>
        <dbReference type="Proteomes" id="UP000184287"/>
    </source>
</evidence>
<feature type="domain" description="Tail specific protease" evidence="2">
    <location>
        <begin position="256"/>
        <end position="464"/>
    </location>
</feature>
<dbReference type="PANTHER" id="PTHR32060">
    <property type="entry name" value="TAIL-SPECIFIC PROTEASE"/>
    <property type="match status" value="1"/>
</dbReference>
<dbReference type="GO" id="GO:0006508">
    <property type="term" value="P:proteolysis"/>
    <property type="evidence" value="ECO:0007669"/>
    <property type="project" value="InterPro"/>
</dbReference>
<keyword evidence="4" id="KW-1185">Reference proteome</keyword>
<name>A0A1M4VD09_9SPHI</name>
<dbReference type="GO" id="GO:0004175">
    <property type="term" value="F:endopeptidase activity"/>
    <property type="evidence" value="ECO:0007669"/>
    <property type="project" value="TreeGrafter"/>
</dbReference>
<feature type="signal peptide" evidence="1">
    <location>
        <begin position="1"/>
        <end position="29"/>
    </location>
</feature>
<dbReference type="GO" id="GO:0008236">
    <property type="term" value="F:serine-type peptidase activity"/>
    <property type="evidence" value="ECO:0007669"/>
    <property type="project" value="InterPro"/>
</dbReference>
<keyword evidence="1" id="KW-0732">Signal</keyword>
<evidence type="ECO:0000256" key="1">
    <source>
        <dbReference type="SAM" id="SignalP"/>
    </source>
</evidence>
<gene>
    <name evidence="3" type="ORF">SAMN04488522_101867</name>
</gene>
<dbReference type="EMBL" id="FQUQ01000001">
    <property type="protein sequence ID" value="SHE66836.1"/>
    <property type="molecule type" value="Genomic_DNA"/>
</dbReference>
<dbReference type="GO" id="GO:0007165">
    <property type="term" value="P:signal transduction"/>
    <property type="evidence" value="ECO:0007669"/>
    <property type="project" value="TreeGrafter"/>
</dbReference>
<dbReference type="Gene3D" id="3.90.226.10">
    <property type="entry name" value="2-enoyl-CoA Hydratase, Chain A, domain 1"/>
    <property type="match status" value="1"/>
</dbReference>
<protein>
    <submittedName>
        <fullName evidence="3">Peptidase family S41</fullName>
    </submittedName>
</protein>